<dbReference type="AlphaFoldDB" id="A0A7C8MCQ4"/>
<keyword evidence="1" id="KW-0547">Nucleotide-binding</keyword>
<dbReference type="Pfam" id="PF13086">
    <property type="entry name" value="AAA_11"/>
    <property type="match status" value="1"/>
</dbReference>
<dbReference type="Pfam" id="PF13087">
    <property type="entry name" value="AAA_12"/>
    <property type="match status" value="1"/>
</dbReference>
<sequence length="681" mass="74690">MPAYVNVVFPLKQRLLQTQLKALNYVSEELQKMPHPPHDGNLADIGDQVLSQVASHILEESTTISQDQNYGSNPWIRKILFPDCADGVLQTSLRSYPSRGFFDSVLNYEQAHAVDAICENKFGVLPYLISGPPGTGKTKTLVEAAMQLLNTTSVAHVLICAPSEPAADTIAIRLKAYLPPGKLLRLNSPGRSHIEVPQELMQYTYTEKDMFYLPPFQQLMAYNIVVTSCRDASILVDARLTNADLWSIEKNMLAAFHPESSLSPPPLHWGALLLDEAAQATEVDVLPALSVIMPPSSFPQDLDQPRLAMAGDDNQLGPRIASQDSLFSTSLFARLFERPLFKNHPLSRSNVRPSVGPPVLKKEMLPILYAPFTNLVRNYRSHPAILSVPSNLFYNDTLIPEAAIPSTPLQASPLWQGRKWPVLFIPHTGADEIERDGGGWYNHSEAKLACDTAQHLWAECGVAPATICIMSPFAAQVKQLRALMRSAAYGRAGAGLWDVNIGPLEAFQGLEKRVVIICTTRTRSRFLRKDAERGLGLVHQRRKMNVAVTRAMEALVVIGSPLVLRQDEHWSAFLAFCARNGLVGQGALAGDGDAWRLDGLALLVREEREKLAAAGQRGRALGSGAASLEEVDGGLYEEWIENLKAALEDEEDGGDDGDDVEEEVGQGEEDEEQEDQGGVAG</sequence>
<keyword evidence="1" id="KW-0347">Helicase</keyword>
<gene>
    <name evidence="5" type="ORF">BDV95DRAFT_627115</name>
</gene>
<feature type="region of interest" description="Disordered" evidence="2">
    <location>
        <begin position="646"/>
        <end position="681"/>
    </location>
</feature>
<evidence type="ECO:0000256" key="2">
    <source>
        <dbReference type="SAM" id="MobiDB-lite"/>
    </source>
</evidence>
<comment type="caution">
    <text evidence="5">The sequence shown here is derived from an EMBL/GenBank/DDBJ whole genome shotgun (WGS) entry which is preliminary data.</text>
</comment>
<keyword evidence="6" id="KW-1185">Reference proteome</keyword>
<evidence type="ECO:0000259" key="3">
    <source>
        <dbReference type="Pfam" id="PF13086"/>
    </source>
</evidence>
<proteinExistence type="predicted"/>
<accession>A0A7C8MCQ4</accession>
<keyword evidence="1" id="KW-0067">ATP-binding</keyword>
<feature type="compositionally biased region" description="Acidic residues" evidence="2">
    <location>
        <begin position="648"/>
        <end position="675"/>
    </location>
</feature>
<dbReference type="CDD" id="cd18808">
    <property type="entry name" value="SF1_C_Upf1"/>
    <property type="match status" value="1"/>
</dbReference>
<dbReference type="GO" id="GO:0035194">
    <property type="term" value="P:regulatory ncRNA-mediated post-transcriptional gene silencing"/>
    <property type="evidence" value="ECO:0007669"/>
    <property type="project" value="TreeGrafter"/>
</dbReference>
<dbReference type="OrthoDB" id="6513042at2759"/>
<evidence type="ECO:0000259" key="4">
    <source>
        <dbReference type="Pfam" id="PF13087"/>
    </source>
</evidence>
<feature type="domain" description="DNA2/NAM7 helicase-like C-terminal" evidence="4">
    <location>
        <begin position="371"/>
        <end position="560"/>
    </location>
</feature>
<dbReference type="GO" id="GO:0016787">
    <property type="term" value="F:hydrolase activity"/>
    <property type="evidence" value="ECO:0007669"/>
    <property type="project" value="UniProtKB-KW"/>
</dbReference>
<reference evidence="5 6" key="1">
    <citation type="submission" date="2020-01" db="EMBL/GenBank/DDBJ databases">
        <authorList>
            <consortium name="DOE Joint Genome Institute"/>
            <person name="Haridas S."/>
            <person name="Albert R."/>
            <person name="Binder M."/>
            <person name="Bloem J."/>
            <person name="Labutti K."/>
            <person name="Salamov A."/>
            <person name="Andreopoulos B."/>
            <person name="Baker S.E."/>
            <person name="Barry K."/>
            <person name="Bills G."/>
            <person name="Bluhm B.H."/>
            <person name="Cannon C."/>
            <person name="Castanera R."/>
            <person name="Culley D.E."/>
            <person name="Daum C."/>
            <person name="Ezra D."/>
            <person name="Gonzalez J.B."/>
            <person name="Henrissat B."/>
            <person name="Kuo A."/>
            <person name="Liang C."/>
            <person name="Lipzen A."/>
            <person name="Lutzoni F."/>
            <person name="Magnuson J."/>
            <person name="Mondo S."/>
            <person name="Nolan M."/>
            <person name="Ohm R."/>
            <person name="Pangilinan J."/>
            <person name="Park H.-J.H."/>
            <person name="Ramirez L."/>
            <person name="Alfaro M."/>
            <person name="Sun H."/>
            <person name="Tritt A."/>
            <person name="Yoshinaga Y."/>
            <person name="Zwiers L.-H.L."/>
            <person name="Turgeon B.G."/>
            <person name="Goodwin S.B."/>
            <person name="Spatafora J.W."/>
            <person name="Crous P.W."/>
            <person name="Grigoriev I.V."/>
        </authorList>
    </citation>
    <scope>NUCLEOTIDE SEQUENCE [LARGE SCALE GENOMIC DNA]</scope>
    <source>
        <strain evidence="5 6">CBS 611.86</strain>
    </source>
</reference>
<dbReference type="GO" id="GO:0005829">
    <property type="term" value="C:cytosol"/>
    <property type="evidence" value="ECO:0007669"/>
    <property type="project" value="TreeGrafter"/>
</dbReference>
<dbReference type="InterPro" id="IPR045055">
    <property type="entry name" value="DNA2/NAM7-like"/>
</dbReference>
<dbReference type="Gene3D" id="3.40.50.300">
    <property type="entry name" value="P-loop containing nucleotide triphosphate hydrolases"/>
    <property type="match status" value="2"/>
</dbReference>
<keyword evidence="5" id="KW-0378">Hydrolase</keyword>
<protein>
    <submittedName>
        <fullName evidence="5">P-loop containing nucleoside triphosphate hydrolase protein</fullName>
    </submittedName>
</protein>
<evidence type="ECO:0000313" key="5">
    <source>
        <dbReference type="EMBL" id="KAF2874439.1"/>
    </source>
</evidence>
<evidence type="ECO:0000313" key="6">
    <source>
        <dbReference type="Proteomes" id="UP000481861"/>
    </source>
</evidence>
<name>A0A7C8MCQ4_9PLEO</name>
<dbReference type="EMBL" id="JAADJZ010000006">
    <property type="protein sequence ID" value="KAF2874439.1"/>
    <property type="molecule type" value="Genomic_DNA"/>
</dbReference>
<evidence type="ECO:0000256" key="1">
    <source>
        <dbReference type="ARBA" id="ARBA00022806"/>
    </source>
</evidence>
<organism evidence="5 6">
    <name type="scientific">Massariosphaeria phaeospora</name>
    <dbReference type="NCBI Taxonomy" id="100035"/>
    <lineage>
        <taxon>Eukaryota</taxon>
        <taxon>Fungi</taxon>
        <taxon>Dikarya</taxon>
        <taxon>Ascomycota</taxon>
        <taxon>Pezizomycotina</taxon>
        <taxon>Dothideomycetes</taxon>
        <taxon>Pleosporomycetidae</taxon>
        <taxon>Pleosporales</taxon>
        <taxon>Pleosporales incertae sedis</taxon>
        <taxon>Massariosphaeria</taxon>
    </lineage>
</organism>
<dbReference type="InterPro" id="IPR041677">
    <property type="entry name" value="DNA2/NAM7_AAA_11"/>
</dbReference>
<dbReference type="InterPro" id="IPR041679">
    <property type="entry name" value="DNA2/NAM7-like_C"/>
</dbReference>
<dbReference type="InterPro" id="IPR027417">
    <property type="entry name" value="P-loop_NTPase"/>
</dbReference>
<dbReference type="PANTHER" id="PTHR10887:SF322">
    <property type="entry name" value="HELICASE MOV-10"/>
    <property type="match status" value="1"/>
</dbReference>
<dbReference type="PANTHER" id="PTHR10887">
    <property type="entry name" value="DNA2/NAM7 HELICASE FAMILY"/>
    <property type="match status" value="1"/>
</dbReference>
<feature type="domain" description="DNA2/NAM7 helicase helicase" evidence="3">
    <location>
        <begin position="106"/>
        <end position="190"/>
    </location>
</feature>
<dbReference type="SUPFAM" id="SSF52540">
    <property type="entry name" value="P-loop containing nucleoside triphosphate hydrolases"/>
    <property type="match status" value="1"/>
</dbReference>
<dbReference type="InterPro" id="IPR047187">
    <property type="entry name" value="SF1_C_Upf1"/>
</dbReference>
<dbReference type="GO" id="GO:0004386">
    <property type="term" value="F:helicase activity"/>
    <property type="evidence" value="ECO:0007669"/>
    <property type="project" value="InterPro"/>
</dbReference>
<dbReference type="Proteomes" id="UP000481861">
    <property type="component" value="Unassembled WGS sequence"/>
</dbReference>